<proteinExistence type="predicted"/>
<protein>
    <submittedName>
        <fullName evidence="2">Uncharacterized protein</fullName>
    </submittedName>
</protein>
<dbReference type="AlphaFoldDB" id="A0A8H6GSY4"/>
<feature type="region of interest" description="Disordered" evidence="1">
    <location>
        <begin position="39"/>
        <end position="200"/>
    </location>
</feature>
<feature type="compositionally biased region" description="Low complexity" evidence="1">
    <location>
        <begin position="491"/>
        <end position="503"/>
    </location>
</feature>
<comment type="caution">
    <text evidence="2">The sequence shown here is derived from an EMBL/GenBank/DDBJ whole genome shotgun (WGS) entry which is preliminary data.</text>
</comment>
<feature type="compositionally biased region" description="Low complexity" evidence="1">
    <location>
        <begin position="526"/>
        <end position="537"/>
    </location>
</feature>
<feature type="region of interest" description="Disordered" evidence="1">
    <location>
        <begin position="631"/>
        <end position="651"/>
    </location>
</feature>
<feature type="compositionally biased region" description="Acidic residues" evidence="1">
    <location>
        <begin position="149"/>
        <end position="161"/>
    </location>
</feature>
<feature type="compositionally biased region" description="Basic residues" evidence="1">
    <location>
        <begin position="167"/>
        <end position="176"/>
    </location>
</feature>
<feature type="region of interest" description="Disordered" evidence="1">
    <location>
        <begin position="673"/>
        <end position="692"/>
    </location>
</feature>
<evidence type="ECO:0000256" key="1">
    <source>
        <dbReference type="SAM" id="MobiDB-lite"/>
    </source>
</evidence>
<dbReference type="EMBL" id="JACDXP010000005">
    <property type="protein sequence ID" value="KAF6524189.1"/>
    <property type="molecule type" value="Genomic_DNA"/>
</dbReference>
<feature type="compositionally biased region" description="Pro residues" evidence="1">
    <location>
        <begin position="67"/>
        <end position="78"/>
    </location>
</feature>
<sequence>MSAIELLNRFPIFFGQPDPAWSNAGNNSDACAGSVSVQNQQHGGQPIAVYPNGGHSNGGYHIHGHAIPPPPPSQPSPAAPSTGGCRKRGRAASPNTTAPAPKRTRNLAPNASGAEGDNANSSRIPDPTPNTTSTPSRQPQRTRKRKADIDEEDDDDEDDLPSDPRPPKKPRRRPGATKKDKVDDAEAGNSRRNRKKEDNELVDPGTICNFCATHPAAYAANPVCDWEQVPNRNGPEIYNIECSNCANYRSRNKDHTELAKTDDHMCRVRGPITPLINFEYKRYGDRDPRTYVKKTCNHCTRKGWEETPGHLYYLALGYGPDGVDDIKDGRQVEHWIGPAAPVYGLTDIKDRPRHYRYIADVHRHHRPPGDAIPPVTTPAVLLEDTTAEQLRGIITELWSNNQPPKNDLQAYQKVWKLLRDNQNLQMSQAGVEINLPGPTRSVRSFQGGPVLIDIERIHNPAQQPNAHTQQPQPIRPSQGPAAGWQEYGGFDQQQPDTHTQQPQPIRPSQDPADQHIHSRPDKEVYSQSQQGQQMSPNQVPPYQQDCGNLVQQRLDTHSQHKGQPRDPADQRENEEVAYDRYVANTLLRALQSPPDQGIADGQETEDVGPSQHRLFADDSAILALPGAHDVENDQQEPLTGPQPQDQPQDGIDKFKEMSYTDLLNYKRSRVNRGERWHNPQTSRGGKKPFQERMARGNRVPKNANNQDAFNPFLGFTFGPDQKPRFKEKPTSSRWKVFNHLEGIDMDGWHESKSEETKEESRPRLFSIVNGQTNQPAPLRDVLGDVLYEEKGERTWCYCAEPGECGRGKCGSWDTGEQGQATCQSSAHRNTAPGYFPVCNDCTRGNVKYLFQHEHNPITEGELLSMRAYLCNDCAGQMSSGAPNAAQNQAVGARRVYGIAADAEHYQNMQKPVNDPLQAAKFISNTEALTGCSCANRMLGTSLCRFHRLYYAEEVMKHSALMQEWRLSRFKKAVCPSCLAQKPSEQVNVSANVDGFVTGAPTAWTCVVCNDWVVNEQNDGNNQPKAIDKLLWNLNIGRELLDPRREITPGRVLGEEVSV</sequence>
<evidence type="ECO:0000313" key="2">
    <source>
        <dbReference type="EMBL" id="KAF6524189.1"/>
    </source>
</evidence>
<gene>
    <name evidence="2" type="ORF">HZS61_012688</name>
</gene>
<organism evidence="2 3">
    <name type="scientific">Fusarium oxysporum f. sp. conglutinans</name>
    <dbReference type="NCBI Taxonomy" id="100902"/>
    <lineage>
        <taxon>Eukaryota</taxon>
        <taxon>Fungi</taxon>
        <taxon>Dikarya</taxon>
        <taxon>Ascomycota</taxon>
        <taxon>Pezizomycotina</taxon>
        <taxon>Sordariomycetes</taxon>
        <taxon>Hypocreomycetidae</taxon>
        <taxon>Hypocreales</taxon>
        <taxon>Nectriaceae</taxon>
        <taxon>Fusarium</taxon>
        <taxon>Fusarium oxysporum species complex</taxon>
    </lineage>
</organism>
<feature type="compositionally biased region" description="Polar residues" evidence="1">
    <location>
        <begin position="463"/>
        <end position="472"/>
    </location>
</feature>
<reference evidence="2 3" key="1">
    <citation type="journal article" date="2020" name="bioRxiv">
        <title>A chromosome-scale genome assembly for the Fusarium oxysporum strain Fo5176 to establish a model Arabidopsis-fungal pathosystem.</title>
        <authorList>
            <person name="Fokkens L."/>
            <person name="Guo L."/>
            <person name="Dora S."/>
            <person name="Wang B."/>
            <person name="Ye K."/>
            <person name="Sanchez-Rodriguez C."/>
            <person name="Croll D."/>
        </authorList>
    </citation>
    <scope>NUCLEOTIDE SEQUENCE [LARGE SCALE GENOMIC DNA]</scope>
    <source>
        <strain evidence="2 3">Fo5176</strain>
    </source>
</reference>
<name>A0A8H6GSY4_FUSOX</name>
<accession>A0A8H6GSY4</accession>
<evidence type="ECO:0000313" key="3">
    <source>
        <dbReference type="Proteomes" id="UP000593570"/>
    </source>
</evidence>
<feature type="region of interest" description="Disordered" evidence="1">
    <location>
        <begin position="463"/>
        <end position="544"/>
    </location>
</feature>
<dbReference type="Proteomes" id="UP000593570">
    <property type="component" value="Unassembled WGS sequence"/>
</dbReference>
<feature type="compositionally biased region" description="Basic and acidic residues" evidence="1">
    <location>
        <begin position="512"/>
        <end position="524"/>
    </location>
</feature>